<feature type="compositionally biased region" description="Basic and acidic residues" evidence="1">
    <location>
        <begin position="879"/>
        <end position="889"/>
    </location>
</feature>
<evidence type="ECO:0000313" key="2">
    <source>
        <dbReference type="EMBL" id="UJG40958.1"/>
    </source>
</evidence>
<protein>
    <submittedName>
        <fullName evidence="2">Uncharacterized protein</fullName>
    </submittedName>
</protein>
<dbReference type="Proteomes" id="UP001201020">
    <property type="component" value="Chromosome"/>
</dbReference>
<proteinExistence type="predicted"/>
<gene>
    <name evidence="2" type="ORF">K9W45_00520</name>
</gene>
<accession>A0A9Y1BKY1</accession>
<reference evidence="2" key="1">
    <citation type="journal article" date="2022" name="Nat. Microbiol.">
        <title>Unique mobile elements and scalable gene flow at the prokaryote-eukaryote boundary revealed by circularized Asgard archaea genomes.</title>
        <authorList>
            <person name="Wu F."/>
            <person name="Speth D.R."/>
            <person name="Philosof A."/>
            <person name="Cremiere A."/>
            <person name="Narayanan A."/>
            <person name="Barco R.A."/>
            <person name="Connon S.A."/>
            <person name="Amend J.P."/>
            <person name="Antoshechkin I.A."/>
            <person name="Orphan V.J."/>
        </authorList>
    </citation>
    <scope>NUCLEOTIDE SEQUENCE</scope>
    <source>
        <strain evidence="2">PM71</strain>
    </source>
</reference>
<dbReference type="AlphaFoldDB" id="A0A9Y1BKY1"/>
<dbReference type="EMBL" id="CP084166">
    <property type="protein sequence ID" value="UJG40958.1"/>
    <property type="molecule type" value="Genomic_DNA"/>
</dbReference>
<organism evidence="2">
    <name type="scientific">Candidatus Heimdallarchaeum aukensis</name>
    <dbReference type="NCBI Taxonomy" id="2876573"/>
    <lineage>
        <taxon>Archaea</taxon>
        <taxon>Promethearchaeati</taxon>
        <taxon>Candidatus Heimdallarchaeota</taxon>
        <taxon>Candidatus Heimdallarchaeia (ex Rinke et al. 2021) (nom. nud.)</taxon>
        <taxon>Candidatus Heimdallarchaeales</taxon>
        <taxon>Candidatus Heimdallarchaeaceae</taxon>
        <taxon>Candidatus Heimdallarchaeum</taxon>
    </lineage>
</organism>
<sequence>MKKSTLFFLLSFLILNISSLMYGSSNSNVNKYVVSLNSKNLDSTEDTISYQIESRSYSRSIRKDTTNYYSWIESRSLSSAKDLAFFMLEQFDFNSIQVTNVHDLALVHFAIAYIDLFFATYNPDYLYTAHWIVNNSLFLDINKNMIALDTKTTDYKVFAYDNLYLVLMYERFAKAYEATFDFLVADTFWTLADNLMNNITTIFYDETNHIIKEYAFISSTDWSVINSSSYTTAEIAGLYSMASHGLKDPTSYHSQSYDVIKYYFNNYIQYVNLGEGFDRWAPLKGTNPAINDTLAFTGSVFLSSAYFYESKYLKSQGNTTYEDLFFVYGQWLLEDALAIFYNSEYNLPVSTYNITSSTKGTIISAFDSTLAALALREFNRYHLEKYGFSPGELAISIITTTQGVFKTANFYDPGLSTDQGIFSYKIDEYRKNPFVINSMAISMELKKYALAADLSVPEFIYTNETVDIFWTIFWSESTNIFSYSNASFATSFDFTIDSVLNFTANDTIIINTFSIDAVQVTEPTSFYVNTTVSEGGDYYPRFTISIGETTVIDHESSIYVLRELRVYTDPSRIQATQGVDEYLEFSILCEDEKGISVPKVSLSLTWLGNTTNVISNNAGSYDFKMSVKDILALPEFTNNPDENPRFDFEIYATKDGFVEFWLIKTITIRRNALILELSQDLAVKRGNDLTLTIGVQPQIQTLVLNPKASIYLNGEDISNEVSQSMDPRFAPKLMPIPLPAQITLPTKDLKENANLVIEITSNNFPTERFEYEIEIIPLNTFEAIYQWLSDVFSSTLGKILGSLSVIWAVLWKQFSLYVLHIIKRCPYCGETVKRRYSTCRYCGNIIDRSKYVQTKMKFLPEDTEHDHNPKNNFNLDKNPSPKENLKSKDSGLTSIPFDENTYTEPKSPSEDTYTEPKSPSEDTYTEPKSPSEDTYTEPKSPSEDTYTEPEPSSEDAYTEPEPSSEDTYTDSEKDESNWF</sequence>
<name>A0A9Y1BKY1_9ARCH</name>
<feature type="region of interest" description="Disordered" evidence="1">
    <location>
        <begin position="861"/>
        <end position="979"/>
    </location>
</feature>
<feature type="compositionally biased region" description="Acidic residues" evidence="1">
    <location>
        <begin position="945"/>
        <end position="969"/>
    </location>
</feature>
<evidence type="ECO:0000256" key="1">
    <source>
        <dbReference type="SAM" id="MobiDB-lite"/>
    </source>
</evidence>
<feature type="compositionally biased region" description="Basic and acidic residues" evidence="1">
    <location>
        <begin position="970"/>
        <end position="979"/>
    </location>
</feature>